<dbReference type="SUPFAM" id="SSF54427">
    <property type="entry name" value="NTF2-like"/>
    <property type="match status" value="1"/>
</dbReference>
<dbReference type="AlphaFoldDB" id="A0A514K1T7"/>
<accession>A0A514K1T7</accession>
<dbReference type="Proteomes" id="UP000530412">
    <property type="component" value="Unassembled WGS sequence"/>
</dbReference>
<sequence>MTSSDIAAPAASRPDEQDSESSACLAAVRQVANRFTRTYGLTQVDPEFDLLFAETVEVWHSFDHETVSLPGDEFAGAMLRMLRATADLVRNHADRIWSLHVDHHGFALAATASGELENGTPVRISRCLQVTVHEGRITRICEFGDRQQRLPLDEALRAAGRFRS</sequence>
<dbReference type="KEGG" id="sast:CD934_33240"/>
<gene>
    <name evidence="3" type="ORF">CD934_33240</name>
    <name evidence="2" type="ORF">FHS33_004774</name>
</gene>
<dbReference type="GO" id="GO:0016853">
    <property type="term" value="F:isomerase activity"/>
    <property type="evidence" value="ECO:0007669"/>
    <property type="project" value="UniProtKB-KW"/>
</dbReference>
<dbReference type="Proteomes" id="UP000316215">
    <property type="component" value="Chromosome"/>
</dbReference>
<evidence type="ECO:0000313" key="5">
    <source>
        <dbReference type="Proteomes" id="UP000530412"/>
    </source>
</evidence>
<reference evidence="2 5" key="2">
    <citation type="submission" date="2020-08" db="EMBL/GenBank/DDBJ databases">
        <title>Genomic Encyclopedia of Type Strains, Phase III (KMG-III): the genomes of soil and plant-associated and newly described type strains.</title>
        <authorList>
            <person name="Whitman W."/>
        </authorList>
    </citation>
    <scope>NUCLEOTIDE SEQUENCE [LARGE SCALE GENOMIC DNA]</scope>
    <source>
        <strain evidence="2 5">CECT 3271</strain>
    </source>
</reference>
<evidence type="ECO:0000313" key="3">
    <source>
        <dbReference type="EMBL" id="QDI73012.1"/>
    </source>
</evidence>
<protein>
    <submittedName>
        <fullName evidence="2">Ketosteroid isomerase-like protein</fullName>
    </submittedName>
</protein>
<evidence type="ECO:0000256" key="1">
    <source>
        <dbReference type="SAM" id="MobiDB-lite"/>
    </source>
</evidence>
<dbReference type="EMBL" id="JACJIE010000013">
    <property type="protein sequence ID" value="MBA8946321.1"/>
    <property type="molecule type" value="Genomic_DNA"/>
</dbReference>
<dbReference type="Gene3D" id="3.10.450.50">
    <property type="match status" value="1"/>
</dbReference>
<evidence type="ECO:0000313" key="4">
    <source>
        <dbReference type="Proteomes" id="UP000316215"/>
    </source>
</evidence>
<organism evidence="3 4">
    <name type="scientific">Streptomyces calvus</name>
    <dbReference type="NCBI Taxonomy" id="67282"/>
    <lineage>
        <taxon>Bacteria</taxon>
        <taxon>Bacillati</taxon>
        <taxon>Actinomycetota</taxon>
        <taxon>Actinomycetes</taxon>
        <taxon>Kitasatosporales</taxon>
        <taxon>Streptomycetaceae</taxon>
        <taxon>Streptomyces</taxon>
    </lineage>
</organism>
<feature type="region of interest" description="Disordered" evidence="1">
    <location>
        <begin position="1"/>
        <end position="21"/>
    </location>
</feature>
<reference evidence="3 4" key="1">
    <citation type="submission" date="2017-07" db="EMBL/GenBank/DDBJ databases">
        <title>The Complete Genome of Streptomyces asterosporus-ZSY.</title>
        <authorList>
            <person name="Zhang S."/>
        </authorList>
    </citation>
    <scope>NUCLEOTIDE SEQUENCE [LARGE SCALE GENOMIC DNA]</scope>
    <source>
        <strain evidence="3 4">DSM 41452</strain>
    </source>
</reference>
<keyword evidence="2" id="KW-0413">Isomerase</keyword>
<keyword evidence="4" id="KW-1185">Reference proteome</keyword>
<dbReference type="InterPro" id="IPR032710">
    <property type="entry name" value="NTF2-like_dom_sf"/>
</dbReference>
<evidence type="ECO:0000313" key="2">
    <source>
        <dbReference type="EMBL" id="MBA8946321.1"/>
    </source>
</evidence>
<proteinExistence type="predicted"/>
<dbReference type="EMBL" id="CP022310">
    <property type="protein sequence ID" value="QDI73012.1"/>
    <property type="molecule type" value="Genomic_DNA"/>
</dbReference>
<dbReference type="OrthoDB" id="5493262at2"/>
<name>A0A514K1T7_9ACTN</name>
<dbReference type="RefSeq" id="WP_142191190.1">
    <property type="nucleotide sequence ID" value="NZ_BMSU01000006.1"/>
</dbReference>